<sequence>MFSDGVILLHDNTHNDRKTQESLLKFKWEVWMHPSPHTQSPDSAPNVGSKHLSRTRFSSESDVKIVVENWLSGQDVISANKLVLRSDKCLNRFGDYVEK</sequence>
<organism evidence="1 2">
    <name type="scientific">Araneus ventricosus</name>
    <name type="common">Orbweaver spider</name>
    <name type="synonym">Epeira ventricosa</name>
    <dbReference type="NCBI Taxonomy" id="182803"/>
    <lineage>
        <taxon>Eukaryota</taxon>
        <taxon>Metazoa</taxon>
        <taxon>Ecdysozoa</taxon>
        <taxon>Arthropoda</taxon>
        <taxon>Chelicerata</taxon>
        <taxon>Arachnida</taxon>
        <taxon>Araneae</taxon>
        <taxon>Araneomorphae</taxon>
        <taxon>Entelegynae</taxon>
        <taxon>Araneoidea</taxon>
        <taxon>Araneidae</taxon>
        <taxon>Araneus</taxon>
    </lineage>
</organism>
<evidence type="ECO:0008006" key="3">
    <source>
        <dbReference type="Google" id="ProtNLM"/>
    </source>
</evidence>
<name>A0A4Y2JWK5_ARAVE</name>
<keyword evidence="2" id="KW-1185">Reference proteome</keyword>
<dbReference type="InterPro" id="IPR036397">
    <property type="entry name" value="RNaseH_sf"/>
</dbReference>
<accession>A0A4Y2JWK5</accession>
<gene>
    <name evidence="1" type="ORF">AVEN_132446_1</name>
</gene>
<dbReference type="AlphaFoldDB" id="A0A4Y2JWK5"/>
<comment type="caution">
    <text evidence="1">The sequence shown here is derived from an EMBL/GenBank/DDBJ whole genome shotgun (WGS) entry which is preliminary data.</text>
</comment>
<proteinExistence type="predicted"/>
<evidence type="ECO:0000313" key="1">
    <source>
        <dbReference type="EMBL" id="GBM93662.1"/>
    </source>
</evidence>
<dbReference type="GO" id="GO:0003676">
    <property type="term" value="F:nucleic acid binding"/>
    <property type="evidence" value="ECO:0007669"/>
    <property type="project" value="InterPro"/>
</dbReference>
<dbReference type="Gene3D" id="3.30.420.10">
    <property type="entry name" value="Ribonuclease H-like superfamily/Ribonuclease H"/>
    <property type="match status" value="1"/>
</dbReference>
<protein>
    <recommendedName>
        <fullName evidence="3">Histone-lysine N-methyltransferase SETMAR</fullName>
    </recommendedName>
</protein>
<evidence type="ECO:0000313" key="2">
    <source>
        <dbReference type="Proteomes" id="UP000499080"/>
    </source>
</evidence>
<dbReference type="EMBL" id="BGPR01003896">
    <property type="protein sequence ID" value="GBM93662.1"/>
    <property type="molecule type" value="Genomic_DNA"/>
</dbReference>
<dbReference type="Proteomes" id="UP000499080">
    <property type="component" value="Unassembled WGS sequence"/>
</dbReference>
<reference evidence="1 2" key="1">
    <citation type="journal article" date="2019" name="Sci. Rep.">
        <title>Orb-weaving spider Araneus ventricosus genome elucidates the spidroin gene catalogue.</title>
        <authorList>
            <person name="Kono N."/>
            <person name="Nakamura H."/>
            <person name="Ohtoshi R."/>
            <person name="Moran D.A.P."/>
            <person name="Shinohara A."/>
            <person name="Yoshida Y."/>
            <person name="Fujiwara M."/>
            <person name="Mori M."/>
            <person name="Tomita M."/>
            <person name="Arakawa K."/>
        </authorList>
    </citation>
    <scope>NUCLEOTIDE SEQUENCE [LARGE SCALE GENOMIC DNA]</scope>
</reference>